<organism evidence="1">
    <name type="scientific">uncultured Pleomorphomonas sp</name>
    <dbReference type="NCBI Taxonomy" id="442121"/>
    <lineage>
        <taxon>Bacteria</taxon>
        <taxon>Pseudomonadati</taxon>
        <taxon>Pseudomonadota</taxon>
        <taxon>Alphaproteobacteria</taxon>
        <taxon>Hyphomicrobiales</taxon>
        <taxon>Pleomorphomonadaceae</taxon>
        <taxon>Pleomorphomonas</taxon>
        <taxon>environmental samples</taxon>
    </lineage>
</organism>
<accession>A0A212KZ07</accession>
<evidence type="ECO:0000313" key="1">
    <source>
        <dbReference type="EMBL" id="SCM70500.1"/>
    </source>
</evidence>
<protein>
    <submittedName>
        <fullName evidence="1">Uncharacterized protein</fullName>
    </submittedName>
</protein>
<gene>
    <name evidence="1" type="ORF">KL86PLE_10179</name>
</gene>
<dbReference type="EMBL" id="FMJD01000001">
    <property type="protein sequence ID" value="SCM70500.1"/>
    <property type="molecule type" value="Genomic_DNA"/>
</dbReference>
<sequence>MLSDLIEAYENRHHPIEVTAPEKSR</sequence>
<reference evidence="1" key="1">
    <citation type="submission" date="2016-08" db="EMBL/GenBank/DDBJ databases">
        <authorList>
            <person name="Seilhamer J.J."/>
        </authorList>
    </citation>
    <scope>NUCLEOTIDE SEQUENCE</scope>
    <source>
        <strain evidence="1">86</strain>
    </source>
</reference>
<dbReference type="AlphaFoldDB" id="A0A212KZ07"/>
<name>A0A212KZ07_9HYPH</name>
<proteinExistence type="predicted"/>